<dbReference type="Gene3D" id="3.40.366.10">
    <property type="entry name" value="Malonyl-Coenzyme A Acyl Carrier Protein, domain 2"/>
    <property type="match status" value="2"/>
</dbReference>
<dbReference type="PROSITE" id="PS52004">
    <property type="entry name" value="KS3_2"/>
    <property type="match status" value="2"/>
</dbReference>
<dbReference type="SMART" id="SM01294">
    <property type="entry name" value="PKS_PP_betabranch"/>
    <property type="match status" value="2"/>
</dbReference>
<dbReference type="FunFam" id="3.90.180.10:FF:000032">
    <property type="entry name" value="Probable polyketide synthase pks1"/>
    <property type="match status" value="1"/>
</dbReference>
<dbReference type="SMART" id="SM00827">
    <property type="entry name" value="PKS_AT"/>
    <property type="match status" value="2"/>
</dbReference>
<keyword evidence="2" id="KW-0597">Phosphoprotein</keyword>
<dbReference type="SMART" id="SM00829">
    <property type="entry name" value="PKS_ER"/>
    <property type="match status" value="2"/>
</dbReference>
<dbReference type="GO" id="GO:0006633">
    <property type="term" value="P:fatty acid biosynthetic process"/>
    <property type="evidence" value="ECO:0007669"/>
    <property type="project" value="InterPro"/>
</dbReference>
<keyword evidence="12" id="KW-1185">Reference proteome</keyword>
<name>A0A1Q8BXC3_9PSEU</name>
<dbReference type="Gene3D" id="3.40.50.720">
    <property type="entry name" value="NAD(P)-binding Rossmann-like Domain"/>
    <property type="match status" value="3"/>
</dbReference>
<accession>A0A1Q8BXC3</accession>
<feature type="domain" description="Carrier" evidence="8">
    <location>
        <begin position="4215"/>
        <end position="4290"/>
    </location>
</feature>
<evidence type="ECO:0000256" key="7">
    <source>
        <dbReference type="PROSITE-ProRule" id="PRU01363"/>
    </source>
</evidence>
<dbReference type="Pfam" id="PF00550">
    <property type="entry name" value="PP-binding"/>
    <property type="match status" value="3"/>
</dbReference>
<dbReference type="FunFam" id="3.40.47.10:FF:000019">
    <property type="entry name" value="Polyketide synthase type I"/>
    <property type="match status" value="2"/>
</dbReference>
<dbReference type="InterPro" id="IPR020841">
    <property type="entry name" value="PKS_Beta-ketoAc_synthase_dom"/>
</dbReference>
<feature type="active site" description="Proton acceptor; for dehydratase activity" evidence="7">
    <location>
        <position position="1300"/>
    </location>
</feature>
<dbReference type="PROSITE" id="PS00606">
    <property type="entry name" value="KS3_1"/>
    <property type="match status" value="2"/>
</dbReference>
<feature type="domain" description="PKS/mFAS DH" evidence="10">
    <location>
        <begin position="3192"/>
        <end position="3465"/>
    </location>
</feature>
<keyword evidence="3" id="KW-0808">Transferase</keyword>
<dbReference type="InterPro" id="IPR016039">
    <property type="entry name" value="Thiolase-like"/>
</dbReference>
<dbReference type="SUPFAM" id="SSF55048">
    <property type="entry name" value="Probable ACP-binding domain of malonyl-CoA ACP transacylase"/>
    <property type="match status" value="2"/>
</dbReference>
<dbReference type="Pfam" id="PF14765">
    <property type="entry name" value="PS-DH"/>
    <property type="match status" value="2"/>
</dbReference>
<dbReference type="SUPFAM" id="SSF47336">
    <property type="entry name" value="ACP-like"/>
    <property type="match status" value="3"/>
</dbReference>
<dbReference type="Pfam" id="PF21089">
    <property type="entry name" value="PKS_DH_N"/>
    <property type="match status" value="2"/>
</dbReference>
<evidence type="ECO:0000256" key="6">
    <source>
        <dbReference type="ARBA" id="ARBA00023315"/>
    </source>
</evidence>
<dbReference type="InterPro" id="IPR050091">
    <property type="entry name" value="PKS_NRPS_Biosynth_Enz"/>
</dbReference>
<dbReference type="InterPro" id="IPR020806">
    <property type="entry name" value="PKS_PP-bd"/>
</dbReference>
<feature type="active site" description="Proton donor; for dehydratase activity" evidence="7">
    <location>
        <position position="3389"/>
    </location>
</feature>
<feature type="domain" description="Carrier" evidence="8">
    <location>
        <begin position="2261"/>
        <end position="2336"/>
    </location>
</feature>
<proteinExistence type="predicted"/>
<evidence type="ECO:0000313" key="11">
    <source>
        <dbReference type="EMBL" id="OLF06735.1"/>
    </source>
</evidence>
<dbReference type="InterPro" id="IPR014043">
    <property type="entry name" value="Acyl_transferase_dom"/>
</dbReference>
<dbReference type="SMART" id="SM00822">
    <property type="entry name" value="PKS_KR"/>
    <property type="match status" value="3"/>
</dbReference>
<dbReference type="InterPro" id="IPR036736">
    <property type="entry name" value="ACP-like_sf"/>
</dbReference>
<gene>
    <name evidence="11" type="ORF">BU204_36225</name>
</gene>
<dbReference type="Gene3D" id="1.10.287.1960">
    <property type="match status" value="1"/>
</dbReference>
<dbReference type="PANTHER" id="PTHR43775">
    <property type="entry name" value="FATTY ACID SYNTHASE"/>
    <property type="match status" value="1"/>
</dbReference>
<dbReference type="PROSITE" id="PS52019">
    <property type="entry name" value="PKS_MFAS_DH"/>
    <property type="match status" value="2"/>
</dbReference>
<dbReference type="InterPro" id="IPR036291">
    <property type="entry name" value="NAD(P)-bd_dom_sf"/>
</dbReference>
<dbReference type="GO" id="GO:0004315">
    <property type="term" value="F:3-oxoacyl-[acyl-carrier-protein] synthase activity"/>
    <property type="evidence" value="ECO:0007669"/>
    <property type="project" value="InterPro"/>
</dbReference>
<dbReference type="InterPro" id="IPR009081">
    <property type="entry name" value="PP-bd_ACP"/>
</dbReference>
<organism evidence="11 12">
    <name type="scientific">Actinophytocola xanthii</name>
    <dbReference type="NCBI Taxonomy" id="1912961"/>
    <lineage>
        <taxon>Bacteria</taxon>
        <taxon>Bacillati</taxon>
        <taxon>Actinomycetota</taxon>
        <taxon>Actinomycetes</taxon>
        <taxon>Pseudonocardiales</taxon>
        <taxon>Pseudonocardiaceae</taxon>
    </lineage>
</organism>
<dbReference type="EMBL" id="MSIE01000115">
    <property type="protein sequence ID" value="OLF06735.1"/>
    <property type="molecule type" value="Genomic_DNA"/>
</dbReference>
<dbReference type="Pfam" id="PF16197">
    <property type="entry name" value="KAsynt_C_assoc"/>
    <property type="match status" value="2"/>
</dbReference>
<keyword evidence="1" id="KW-0596">Phosphopantetheine</keyword>
<evidence type="ECO:0000259" key="10">
    <source>
        <dbReference type="PROSITE" id="PS52019"/>
    </source>
</evidence>
<dbReference type="InterPro" id="IPR016035">
    <property type="entry name" value="Acyl_Trfase/lysoPLipase"/>
</dbReference>
<feature type="active site" description="Proton donor; for dehydratase activity" evidence="7">
    <location>
        <position position="1465"/>
    </location>
</feature>
<feature type="non-terminal residue" evidence="11">
    <location>
        <position position="1"/>
    </location>
</feature>
<feature type="region of interest" description="C-terminal hotdog fold" evidence="7">
    <location>
        <begin position="3329"/>
        <end position="3465"/>
    </location>
</feature>
<comment type="caution">
    <text evidence="11">The sequence shown here is derived from an EMBL/GenBank/DDBJ whole genome shotgun (WGS) entry which is preliminary data.</text>
</comment>
<dbReference type="InterPro" id="IPR013154">
    <property type="entry name" value="ADH-like_N"/>
</dbReference>
<dbReference type="PANTHER" id="PTHR43775:SF51">
    <property type="entry name" value="INACTIVE PHENOLPHTHIOCEROL SYNTHESIS POLYKETIDE SYNTHASE TYPE I PKS1-RELATED"/>
    <property type="match status" value="1"/>
</dbReference>
<dbReference type="Gene3D" id="3.40.50.11460">
    <property type="match status" value="2"/>
</dbReference>
<evidence type="ECO:0000259" key="8">
    <source>
        <dbReference type="PROSITE" id="PS50075"/>
    </source>
</evidence>
<dbReference type="Pfam" id="PF08659">
    <property type="entry name" value="KR"/>
    <property type="match status" value="3"/>
</dbReference>
<dbReference type="Pfam" id="PF00109">
    <property type="entry name" value="ketoacyl-synt"/>
    <property type="match status" value="2"/>
</dbReference>
<dbReference type="InterPro" id="IPR006162">
    <property type="entry name" value="Ppantetheine_attach_site"/>
</dbReference>
<dbReference type="SUPFAM" id="SSF53901">
    <property type="entry name" value="Thiolase-like"/>
    <property type="match status" value="2"/>
</dbReference>
<keyword evidence="6" id="KW-0012">Acyltransferase</keyword>
<dbReference type="STRING" id="1912961.BU204_36225"/>
<evidence type="ECO:0000256" key="1">
    <source>
        <dbReference type="ARBA" id="ARBA00022450"/>
    </source>
</evidence>
<dbReference type="GO" id="GO:0004312">
    <property type="term" value="F:fatty acid synthase activity"/>
    <property type="evidence" value="ECO:0007669"/>
    <property type="project" value="TreeGrafter"/>
</dbReference>
<dbReference type="InterPro" id="IPR049900">
    <property type="entry name" value="PKS_mFAS_DH"/>
</dbReference>
<dbReference type="Gene3D" id="3.40.47.10">
    <property type="match status" value="2"/>
</dbReference>
<feature type="domain" description="Ketosynthase family 3 (KS3)" evidence="9">
    <location>
        <begin position="437"/>
        <end position="849"/>
    </location>
</feature>
<feature type="region of interest" description="N-terminal hotdog fold" evidence="7">
    <location>
        <begin position="3192"/>
        <end position="3316"/>
    </location>
</feature>
<dbReference type="RefSeq" id="WP_198943106.1">
    <property type="nucleotide sequence ID" value="NZ_MSIE01000115.1"/>
</dbReference>
<dbReference type="Pfam" id="PF08240">
    <property type="entry name" value="ADH_N"/>
    <property type="match status" value="2"/>
</dbReference>
<dbReference type="CDD" id="cd00833">
    <property type="entry name" value="PKS"/>
    <property type="match status" value="2"/>
</dbReference>
<dbReference type="Gene3D" id="3.30.70.250">
    <property type="entry name" value="Malonyl-CoA ACP transacylase, ACP-binding"/>
    <property type="match status" value="1"/>
</dbReference>
<evidence type="ECO:0000256" key="2">
    <source>
        <dbReference type="ARBA" id="ARBA00022553"/>
    </source>
</evidence>
<dbReference type="SUPFAM" id="SSF50129">
    <property type="entry name" value="GroES-like"/>
    <property type="match status" value="2"/>
</dbReference>
<dbReference type="InterPro" id="IPR020843">
    <property type="entry name" value="ER"/>
</dbReference>
<dbReference type="SMART" id="SM00826">
    <property type="entry name" value="PKS_DH"/>
    <property type="match status" value="2"/>
</dbReference>
<dbReference type="FunFam" id="1.10.1200.10:FF:000007">
    <property type="entry name" value="Probable polyketide synthase pks17"/>
    <property type="match status" value="3"/>
</dbReference>
<dbReference type="Gene3D" id="3.90.180.10">
    <property type="entry name" value="Medium-chain alcohol dehydrogenases, catalytic domain"/>
    <property type="match status" value="3"/>
</dbReference>
<evidence type="ECO:0000256" key="4">
    <source>
        <dbReference type="ARBA" id="ARBA00022737"/>
    </source>
</evidence>
<dbReference type="GO" id="GO:0031177">
    <property type="term" value="F:phosphopantetheine binding"/>
    <property type="evidence" value="ECO:0007669"/>
    <property type="project" value="InterPro"/>
</dbReference>
<feature type="region of interest" description="N-terminal hotdog fold" evidence="7">
    <location>
        <begin position="1268"/>
        <end position="1392"/>
    </location>
</feature>
<dbReference type="Gene3D" id="3.10.129.110">
    <property type="entry name" value="Polyketide synthase dehydratase"/>
    <property type="match status" value="2"/>
</dbReference>
<reference evidence="11 12" key="1">
    <citation type="submission" date="2016-12" db="EMBL/GenBank/DDBJ databases">
        <title>The draft genome sequence of Actinophytocola sp. 11-183.</title>
        <authorList>
            <person name="Wang W."/>
            <person name="Yuan L."/>
        </authorList>
    </citation>
    <scope>NUCLEOTIDE SEQUENCE [LARGE SCALE GENOMIC DNA]</scope>
    <source>
        <strain evidence="11 12">11-183</strain>
    </source>
</reference>
<dbReference type="InterPro" id="IPR020807">
    <property type="entry name" value="PKS_DH"/>
</dbReference>
<dbReference type="Proteomes" id="UP000185596">
    <property type="component" value="Unassembled WGS sequence"/>
</dbReference>
<dbReference type="InterPro" id="IPR042104">
    <property type="entry name" value="PKS_dehydratase_sf"/>
</dbReference>
<dbReference type="SMART" id="SM00825">
    <property type="entry name" value="PKS_KS"/>
    <property type="match status" value="2"/>
</dbReference>
<dbReference type="InterPro" id="IPR013968">
    <property type="entry name" value="PKS_KR"/>
</dbReference>
<dbReference type="SUPFAM" id="SSF51735">
    <property type="entry name" value="NAD(P)-binding Rossmann-fold domains"/>
    <property type="match status" value="7"/>
</dbReference>
<dbReference type="InterPro" id="IPR018201">
    <property type="entry name" value="Ketoacyl_synth_AS"/>
</dbReference>
<evidence type="ECO:0000259" key="9">
    <source>
        <dbReference type="PROSITE" id="PS52004"/>
    </source>
</evidence>
<dbReference type="Gene3D" id="3.30.70.3290">
    <property type="match status" value="2"/>
</dbReference>
<dbReference type="Gene3D" id="1.10.1200.10">
    <property type="entry name" value="ACP-like"/>
    <property type="match status" value="3"/>
</dbReference>
<dbReference type="SMART" id="SM00823">
    <property type="entry name" value="PKS_PP"/>
    <property type="match status" value="3"/>
</dbReference>
<feature type="active site" description="Proton acceptor; for dehydratase activity" evidence="7">
    <location>
        <position position="3224"/>
    </location>
</feature>
<dbReference type="InterPro" id="IPR049551">
    <property type="entry name" value="PKS_DH_C"/>
</dbReference>
<keyword evidence="5" id="KW-0511">Multifunctional enzyme</keyword>
<feature type="domain" description="Ketosynthase family 3 (KS3)" evidence="9">
    <location>
        <begin position="2353"/>
        <end position="2762"/>
    </location>
</feature>
<evidence type="ECO:0000256" key="3">
    <source>
        <dbReference type="ARBA" id="ARBA00022679"/>
    </source>
</evidence>
<dbReference type="Pfam" id="PF02801">
    <property type="entry name" value="Ketoacyl-synt_C"/>
    <property type="match status" value="2"/>
</dbReference>
<dbReference type="InterPro" id="IPR014030">
    <property type="entry name" value="Ketoacyl_synth_N"/>
</dbReference>
<dbReference type="InterPro" id="IPR001227">
    <property type="entry name" value="Ac_transferase_dom_sf"/>
</dbReference>
<evidence type="ECO:0000256" key="5">
    <source>
        <dbReference type="ARBA" id="ARBA00023268"/>
    </source>
</evidence>
<dbReference type="InterPro" id="IPR032821">
    <property type="entry name" value="PKS_assoc"/>
</dbReference>
<dbReference type="InterPro" id="IPR049552">
    <property type="entry name" value="PKS_DH_N"/>
</dbReference>
<feature type="domain" description="Carrier" evidence="8">
    <location>
        <begin position="341"/>
        <end position="415"/>
    </location>
</feature>
<dbReference type="InterPro" id="IPR011032">
    <property type="entry name" value="GroES-like_sf"/>
</dbReference>
<dbReference type="Pfam" id="PF00698">
    <property type="entry name" value="Acyl_transf_1"/>
    <property type="match status" value="2"/>
</dbReference>
<dbReference type="Pfam" id="PF13602">
    <property type="entry name" value="ADH_zinc_N_2"/>
    <property type="match status" value="3"/>
</dbReference>
<dbReference type="InterPro" id="IPR014031">
    <property type="entry name" value="Ketoacyl_synth_C"/>
</dbReference>
<dbReference type="InterPro" id="IPR057326">
    <property type="entry name" value="KR_dom"/>
</dbReference>
<dbReference type="InterPro" id="IPR055123">
    <property type="entry name" value="SpnB-like_Rossmann"/>
</dbReference>
<dbReference type="GO" id="GO:0016491">
    <property type="term" value="F:oxidoreductase activity"/>
    <property type="evidence" value="ECO:0007669"/>
    <property type="project" value="InterPro"/>
</dbReference>
<dbReference type="Pfam" id="PF22953">
    <property type="entry name" value="SpnB_Rossmann"/>
    <property type="match status" value="1"/>
</dbReference>
<dbReference type="PROSITE" id="PS00012">
    <property type="entry name" value="PHOSPHOPANTETHEINE"/>
    <property type="match status" value="1"/>
</dbReference>
<evidence type="ECO:0008006" key="13">
    <source>
        <dbReference type="Google" id="ProtNLM"/>
    </source>
</evidence>
<protein>
    <recommendedName>
        <fullName evidence="13">Carrier domain-containing protein</fullName>
    </recommendedName>
</protein>
<dbReference type="InterPro" id="IPR016036">
    <property type="entry name" value="Malonyl_transacylase_ACP-bd"/>
</dbReference>
<dbReference type="PROSITE" id="PS50075">
    <property type="entry name" value="CARRIER"/>
    <property type="match status" value="3"/>
</dbReference>
<feature type="region of interest" description="C-terminal hotdog fold" evidence="7">
    <location>
        <begin position="1405"/>
        <end position="1541"/>
    </location>
</feature>
<dbReference type="SUPFAM" id="SSF52151">
    <property type="entry name" value="FabD/lysophospholipase-like"/>
    <property type="match status" value="2"/>
</dbReference>
<keyword evidence="4" id="KW-0677">Repeat</keyword>
<feature type="domain" description="PKS/mFAS DH" evidence="10">
    <location>
        <begin position="1268"/>
        <end position="1541"/>
    </location>
</feature>
<sequence length="4383" mass="452593">PEGVTYRAFDLIEAGPARLREMLVELLDLFEREAIRPLPLRTWDVRRAGEAFRFMSQARHVGKLVLTLPRAWDRAGTVLVTGGTGGLGAVLARHLLDRGQRRVVLASRRGPAAPAAAELVEAGAEVVACDVSDRDAVHALVAGIHDLTAVVHTAGVVDDGLVESLTPDRLAAVLGAKADGARHLHDATAGHDLAAFVLYSSAAGVLGSPGQGAYAAANAYLDALASHRHGLGLPATSLAWGPWAEVGMTGDLRETDTRRADAAGIARIDVAQGLALFDAATATRHPLVVATATGMTQTAPSAAVPAVLRDLVRGRRRSAAAAADLDVTGMLAGVRESDRPAFLTDLVRGEAAAVLGSPVDTVGARQEFREQGFDSLTAVELRNRLAAATGLRLPATLVFDYPTPTALAGYLLGELAGTGLPATSATTTSAPVAATGDDPIVIVGMSCRYPGGVASPEDLWDLVAQGRDAVGGFPADRGWELPAGSDPRGGFLHDAADFDAGFFGISPREAVAMDSQQRVLLEAAWEAFERAGIDPTSVAGTRTGVYVGAADADYAALLIGGAAAEGFVMTGTTSSVISGRVSYTFGLEGPAVTVDTACSSSLVAVHLAAQALRTGECTLALAGGVSVLSTPGPFTEFAKQGGLAADGRCKAFADTADGTGWSEGVGVLVLERLSDAERNGHRVLALVRGSAVNSDGASNGLTAPNGPSQQRVIRAALANAGLSAHDVDVVEAHGTGTRLGDPIEAQALLATYGRDREVPLLLGSVKSNLGHTQAAAGVAGVIKMVQAMRHGTAPRTLHVQTPSTHVDWDAGAVSLLTEETPWPATDRPRRAAVSSFGVSGTNAHLILEQPPTVAGPAPVDPAGLVPLVVSARSAEALTGQVDRLPAEPSVHVAHSLATTRAALDHRAVLLADRTELARGVAGEGRLAFLFSGQGSQRVGMGRELAARFPVFAAAFDEVAAEFDGLAEVVSGEAPGLDDTRWAQPALFALEVALFRLLSSLGLRPDHLVGHSVGELAAAHVAGVLSLSDACAVVSARARLMAALPAGGAMVAVAAAEAEVAPLLGAGVSIAAVNGPSSVVLSGEADAVHAVAARFERTTRLRTSHAFHSPLMEPMLEEFARAIDGITPGEPAIPVVSTVDTTAPFGTVEYWVRQVREPVRFAAAVESLTGPTRFLELGPDAPLSAAVHETLPDVVAVPALRAERGEEESLLRALAALYVAGVPVDWPALLPGGAVVDLPTYPFQRRRYWPTATSRTGDATGLGQAAARHPLLGAAVALADGAGVLLTGRLSLATHPWLTDHRVAGTVLLPGTALLELAVRAGDEVGCDRIADLTLLTPLALPERGGVSVQVRVSAPAAGGYRALTVHSRPDGPGDAPWVQHATGTLVTGTEPADAGFAAVWPPEGAEPVPVQGCYDRFAAAGFGYGPAFHGLRAVWRRDDAVFAEVALPEAVADAGAFGLHPALLDSALHAMLLTRSAGDAQRLPFAWEDVVLRASGASVLRVRLVDSGEDAIAIEAVDVAGEPVLSVAALRDRAVTTTAAPAPAATDTMFVLDWVPAPPAATEPTAARVADLDELTDPLPDLVLVTTGTDRTDPAATRDLTTRTLGLLQRWIADERPGRLVFVTRGAVGGEDVTAAAAWGLVRSAQSEHPGRFALLDIESDADVPAALPVLANDEPQVAVRGGVVQVARLGRLPAGLVPPAGPWRLSPTTPGDLEGLALVPNPAAAEPLQGAQVRLRVTAAGVNFRDVLNALGMYPGEAGALGAEAAGVVLEVGPDVVQLRPGDRVMGIVPGGMGSVAVAPDERVLARIPDGWSDETAASVPLVFLTALYAFTDLGQVRAGDRVLIHSGAGGVGMAAIQLAHHLGAEVFATASESKWETLRSLGVAEDHIASSRTLEFEQAFGAVDVVLNSLAGEFVDASLRLLAPGGRFLEMGKTDVREPEGVTYRAFDLAEAGPDRMREMLAELSDLFDSGALRPLPVRTWDVRRAGEAFRFMSQARHVGKLVLTMPPAWDGTVLITGGTGGLGGVLARHLVDRGHRVVVASRRPGAVPEGVEAVACDVSDRDAVHALVAGIPELTVVVHAAGVLDDGVVEQLTPERLGTVLGPKADGAWYLHEATRDRGLVGFVLYSSVAGVMGSPGQGNYAAANAYLDGLAAHRRSLGLPATSIAWGPWAEVGMAAGQAGGIGVEQGLAMFDAATGSDRELVVALPASATTTADPTRVPALLRDLVRPARRVAAAGPRADGELAAALAAMRETDRVGFLTDLVRAEAATVLGHGSLDEVGARQEFREQGFTSLTAVELRNRLATATGLRLPATLVFDYPNPTALAGFLLAELTGAGLPETTAVAVTGGDDAVVIVGMSCRYPGGVASPEDLWDLVLDGRDAIAPAPADRGWETGPLRGGFLADAAHFDAGFFGISPREAVAMDPQQRIVLEAAWEAFERAGIDVHALAGSTTGVYLGAADTEYATLLAGGPGYEGFVMTGTTSSVISGRVAYLFGLEGPAMTVDTACSSSLVALHLAAQAVRSGECSLALTGGVSVLSTPAPFAEFAKQGGLAADGRCKAYSDAADGTGWSEGVGMLVLERRSDAVRNGHRILAVLRGSAVNSDGASNGLTAPNGPSQQRVIRQALANAGLTPAEVDVVEGHGTGTRLGDPIEAQALLATYGRDRDTPVLLGSVKSNIGHSQAAAGVAGVIKMVQALRHGTAPRTLHVDTPSSHVDWSAGAVSLLTDTRDWPAVDRPRRAAVSSFGVSGTNAHVILEQPPAVEQPPTPAAGPVPLVVSARAEQALTTQLDRLTDVLPGLSAVDAGYTLATGRAAFEHRAVLLTDGANPPVTAARGIARDGRVALLFTGQGAQRLGMGRELHERFPVFAAAFDEVVDALGLPLHDVVWGSDQEALDDTGWAQPALFAVEVALFRLLESWGVRPALVAGHSVGELAAAHAAGILTLADACTVVSARARLMAALPPGGAMVAVRAAEDEVWPHLVDGVSIAAVNGPDSVVLSGRAEAVDAVAARFDRVRRLRTSHAFHSPLMDPVLDEFAAAISGITVGEPAFPVVSTLDPRATVGAVEYWVRQLREPVRFADAVRALGEAGVTRFLEVGPDAPLTASTQEVLADVVAVPALRSGRDEPDTLLRALAALHVAGVPVDWAALFPAAATVDLPTYAFQRERFWPATSVLAGDASAFGLEPATHPLLGAAVPLAGGGGVVLTGRLSLAAQPWLADHRVGGTALVPATALLELAVRAGDEVSCPHVADLTLLAPLVLPEQGGVHVQVRVDGPDERGRRLVTVHARPEGGEDTPWTEHATGTLTAAEPSAPTETLAVWPPAEAEPLDVEGCYERFADLGFGYGPAFRGLRAVWRRGGEVFAEVALPERAADAEPFGLHPALLDAALHALLLARPGGDTQRLPFAWAGVTLHASGAAALRVRLVARGEDEVALEAVDVTGRPVLSVGSLRDRVVAAAPTAPVTDDTGALFRLDWVPVTAESTETSVGVLGEGLDGVGSVRAVDLAALAEAGSVPDVVLVPFTGSAVRAALALVQAWLADERFAASRLVAVTRGAVGVDGSAVTDPACAAVWGLLRSAQSEHPGRFGLVDVESDLDVFVALAALADEPQVAVRDGVAHAPRLGRLSAGPSLVPPPGDLPWRLDTAGGGSLAELALVPCPAAAEALTGAQVRLRVTASGLNFRDVLNALGMYPGEAGALGTEGVGVVVEVGPDVVDLRPGDRVMGIVPGSMGSVAVVPDERMLVGVPAGWSDETAASVPLVFLTAWYAFTDLGRVRPGDRVLVHAGAGGVGMAAIQLAHHLGAEVFATASESKWDVLRGLGVADDHIASSRTLEFEQAFGAVDVVLNSLAGEFVDASLRLLAPGGRFLEMGKTDIRRPEGVTYRAFDLIEAGPARLREMLVELLDLFEREAIRPLPVRSWDVRRAGEAFRFMSQARHVGKLVLTLPRSWDRGGTVLVTGGTGGLGAVLARHLLDRGQRRVVLVSRRGPAAPAAAELVEAGAEVVACDVSDRDAVHALVAGIHDLTAVVHTAGVLDDGVVEQLTPERLDAVLAAKADSAWHLHEATAGRDLAAFVLYSSVAGVLGGAGQANYAAANAALDALAAHRHGLGLPATALAWGPWALDTDGGMVAAGAGGFGRITPGQGMALFDAATATDHALVVPLLLRPGATRGEVPAVFRDLVRGGRRTAASATTRPGDAADRLGRLRPDERLGFLVDLVRTEVAAVLGHSSADAVEPDREFQALGFDSLTAVELRNRIGTATGLRMPATMVFDYATPARLAQHLLDELAPAEPDGALSPLAVLDRLEAAMSAADPDEATRAGVAARLRHLLGRWGAPAGGESASVASKLESASAEEILDFIDNELGRLHAADSGLTQEGAP</sequence>
<dbReference type="CDD" id="cd05195">
    <property type="entry name" value="enoyl_red"/>
    <property type="match status" value="2"/>
</dbReference>
<evidence type="ECO:0000313" key="12">
    <source>
        <dbReference type="Proteomes" id="UP000185596"/>
    </source>
</evidence>